<dbReference type="AlphaFoldDB" id="A0A835VXQ6"/>
<name>A0A835VXQ6_CHLIN</name>
<feature type="signal peptide" evidence="1">
    <location>
        <begin position="1"/>
        <end position="29"/>
    </location>
</feature>
<evidence type="ECO:0000259" key="2">
    <source>
        <dbReference type="PROSITE" id="PS50213"/>
    </source>
</evidence>
<dbReference type="OrthoDB" id="530733at2759"/>
<reference evidence="3" key="1">
    <citation type="journal article" date="2020" name="bioRxiv">
        <title>Comparative genomics of Chlamydomonas.</title>
        <authorList>
            <person name="Craig R.J."/>
            <person name="Hasan A.R."/>
            <person name="Ness R.W."/>
            <person name="Keightley P.D."/>
        </authorList>
    </citation>
    <scope>NUCLEOTIDE SEQUENCE</scope>
    <source>
        <strain evidence="3">SAG 7.73</strain>
    </source>
</reference>
<feature type="chain" id="PRO_5032482916" description="FAS1 domain-containing protein" evidence="1">
    <location>
        <begin position="30"/>
        <end position="202"/>
    </location>
</feature>
<dbReference type="SMART" id="SM00554">
    <property type="entry name" value="FAS1"/>
    <property type="match status" value="1"/>
</dbReference>
<comment type="caution">
    <text evidence="3">The sequence shown here is derived from an EMBL/GenBank/DDBJ whole genome shotgun (WGS) entry which is preliminary data.</text>
</comment>
<dbReference type="Proteomes" id="UP000650467">
    <property type="component" value="Unassembled WGS sequence"/>
</dbReference>
<gene>
    <name evidence="3" type="ORF">HXX76_009281</name>
</gene>
<keyword evidence="1" id="KW-0732">Signal</keyword>
<feature type="domain" description="FAS1" evidence="2">
    <location>
        <begin position="40"/>
        <end position="190"/>
    </location>
</feature>
<dbReference type="Pfam" id="PF02469">
    <property type="entry name" value="Fasciclin"/>
    <property type="match status" value="1"/>
</dbReference>
<accession>A0A835VXQ6</accession>
<keyword evidence="4" id="KW-1185">Reference proteome</keyword>
<evidence type="ECO:0000313" key="4">
    <source>
        <dbReference type="Proteomes" id="UP000650467"/>
    </source>
</evidence>
<dbReference type="Gene3D" id="2.30.180.10">
    <property type="entry name" value="FAS1 domain"/>
    <property type="match status" value="1"/>
</dbReference>
<dbReference type="InterPro" id="IPR036378">
    <property type="entry name" value="FAS1_dom_sf"/>
</dbReference>
<protein>
    <recommendedName>
        <fullName evidence="2">FAS1 domain-containing protein</fullName>
    </recommendedName>
</protein>
<dbReference type="InterPro" id="IPR000782">
    <property type="entry name" value="FAS1_domain"/>
</dbReference>
<proteinExistence type="predicted"/>
<evidence type="ECO:0000313" key="3">
    <source>
        <dbReference type="EMBL" id="KAG2431785.1"/>
    </source>
</evidence>
<dbReference type="PROSITE" id="PS50213">
    <property type="entry name" value="FAS1"/>
    <property type="match status" value="1"/>
</dbReference>
<dbReference type="EMBL" id="JAEHOC010000023">
    <property type="protein sequence ID" value="KAG2431785.1"/>
    <property type="molecule type" value="Genomic_DNA"/>
</dbReference>
<organism evidence="3 4">
    <name type="scientific">Chlamydomonas incerta</name>
    <dbReference type="NCBI Taxonomy" id="51695"/>
    <lineage>
        <taxon>Eukaryota</taxon>
        <taxon>Viridiplantae</taxon>
        <taxon>Chlorophyta</taxon>
        <taxon>core chlorophytes</taxon>
        <taxon>Chlorophyceae</taxon>
        <taxon>CS clade</taxon>
        <taxon>Chlamydomonadales</taxon>
        <taxon>Chlamydomonadaceae</taxon>
        <taxon>Chlamydomonas</taxon>
    </lineage>
</organism>
<sequence>MTRASCHRWLLLGVAAATALLLAAGPCAAQSSSGSSTRRYSTPAQYICTDPDHTTLCRILKGAGPDSKGAAALNDATVSNTVFAPLDSAFSQDSKTVARKLGLSAFEKIYTSPKQADRLLQNLIIPGQAISSNGFKTGSDFKSMLGQHLYFKGAWFTKDLYVQSEEVKAKIIQVDIPAGRSVVNTTDRVPVPSAPFLGIGHH</sequence>
<dbReference type="SUPFAM" id="SSF82153">
    <property type="entry name" value="FAS1 domain"/>
    <property type="match status" value="1"/>
</dbReference>
<evidence type="ECO:0000256" key="1">
    <source>
        <dbReference type="SAM" id="SignalP"/>
    </source>
</evidence>